<keyword evidence="1" id="KW-0695">RNA-directed DNA polymerase</keyword>
<dbReference type="PANTHER" id="PTHR47266">
    <property type="entry name" value="ENDONUCLEASE-RELATED"/>
    <property type="match status" value="1"/>
</dbReference>
<sequence>MPLNNIQVSEIFDIWGIDFMGHFPKSHKFEYILVAIDYVSKWAEAEALPTNDARVLHELDELRLQAYENSKLYKARTKAYHDKKLRVRKEFKAEDKVLLYNTKYKFKAPKLRPKWYGPFIVKHGYPSGYVELYDKHGGSFTINGHRVKLYHDEEQLNELAIKEIHLMCEDGIMKAIPFMASFPANYRETMPWASEKPYIYSVVENTCNEGKLYDLDEAGKGKEIKNILFLQEMMHLAAQPNTGKQEKERRTCLDYLKYEESRVRIKCGSISKKKKSNYSSFQALRSSCNEDMVKYEDPRPSTTRTRALNERFNKKISPARTQPPGWSVCRPAESLPPGRRLCRPALGAHVFHFTLEETWIIKKDLDPLNRLWTPL</sequence>
<dbReference type="InterPro" id="IPR036397">
    <property type="entry name" value="RNaseH_sf"/>
</dbReference>
<dbReference type="Gene3D" id="3.30.420.10">
    <property type="entry name" value="Ribonuclease H-like superfamily/Ribonuclease H"/>
    <property type="match status" value="1"/>
</dbReference>
<gene>
    <name evidence="1" type="ORF">Tco_0838296</name>
</gene>
<keyword evidence="1" id="KW-0808">Transferase</keyword>
<dbReference type="Proteomes" id="UP001151760">
    <property type="component" value="Unassembled WGS sequence"/>
</dbReference>
<dbReference type="GO" id="GO:0003964">
    <property type="term" value="F:RNA-directed DNA polymerase activity"/>
    <property type="evidence" value="ECO:0007669"/>
    <property type="project" value="UniProtKB-KW"/>
</dbReference>
<comment type="caution">
    <text evidence="1">The sequence shown here is derived from an EMBL/GenBank/DDBJ whole genome shotgun (WGS) entry which is preliminary data.</text>
</comment>
<organism evidence="1 2">
    <name type="scientific">Tanacetum coccineum</name>
    <dbReference type="NCBI Taxonomy" id="301880"/>
    <lineage>
        <taxon>Eukaryota</taxon>
        <taxon>Viridiplantae</taxon>
        <taxon>Streptophyta</taxon>
        <taxon>Embryophyta</taxon>
        <taxon>Tracheophyta</taxon>
        <taxon>Spermatophyta</taxon>
        <taxon>Magnoliopsida</taxon>
        <taxon>eudicotyledons</taxon>
        <taxon>Gunneridae</taxon>
        <taxon>Pentapetalae</taxon>
        <taxon>asterids</taxon>
        <taxon>campanulids</taxon>
        <taxon>Asterales</taxon>
        <taxon>Asteraceae</taxon>
        <taxon>Asteroideae</taxon>
        <taxon>Anthemideae</taxon>
        <taxon>Anthemidinae</taxon>
        <taxon>Tanacetum</taxon>
    </lineage>
</organism>
<evidence type="ECO:0000313" key="1">
    <source>
        <dbReference type="EMBL" id="GJT03834.1"/>
    </source>
</evidence>
<dbReference type="EMBL" id="BQNB010012461">
    <property type="protein sequence ID" value="GJT03834.1"/>
    <property type="molecule type" value="Genomic_DNA"/>
</dbReference>
<dbReference type="InterPro" id="IPR012337">
    <property type="entry name" value="RNaseH-like_sf"/>
</dbReference>
<reference evidence="1" key="2">
    <citation type="submission" date="2022-01" db="EMBL/GenBank/DDBJ databases">
        <authorList>
            <person name="Yamashiro T."/>
            <person name="Shiraishi A."/>
            <person name="Satake H."/>
            <person name="Nakayama K."/>
        </authorList>
    </citation>
    <scope>NUCLEOTIDE SEQUENCE</scope>
</reference>
<accession>A0ABQ5ASC6</accession>
<keyword evidence="2" id="KW-1185">Reference proteome</keyword>
<evidence type="ECO:0000313" key="2">
    <source>
        <dbReference type="Proteomes" id="UP001151760"/>
    </source>
</evidence>
<dbReference type="SUPFAM" id="SSF53098">
    <property type="entry name" value="Ribonuclease H-like"/>
    <property type="match status" value="1"/>
</dbReference>
<name>A0ABQ5ASC6_9ASTR</name>
<protein>
    <submittedName>
        <fullName evidence="1">Reverse transcriptase domain-containing protein</fullName>
    </submittedName>
</protein>
<proteinExistence type="predicted"/>
<keyword evidence="1" id="KW-0548">Nucleotidyltransferase</keyword>
<reference evidence="1" key="1">
    <citation type="journal article" date="2022" name="Int. J. Mol. Sci.">
        <title>Draft Genome of Tanacetum Coccineum: Genomic Comparison of Closely Related Tanacetum-Family Plants.</title>
        <authorList>
            <person name="Yamashiro T."/>
            <person name="Shiraishi A."/>
            <person name="Nakayama K."/>
            <person name="Satake H."/>
        </authorList>
    </citation>
    <scope>NUCLEOTIDE SEQUENCE</scope>
</reference>
<dbReference type="InterPro" id="IPR052160">
    <property type="entry name" value="Gypsy_RT_Integrase-like"/>
</dbReference>